<evidence type="ECO:0000313" key="5">
    <source>
        <dbReference type="RefSeq" id="XP_006817994.1"/>
    </source>
</evidence>
<reference evidence="5" key="1">
    <citation type="submission" date="2025-08" db="UniProtKB">
        <authorList>
            <consortium name="RefSeq"/>
        </authorList>
    </citation>
    <scope>IDENTIFICATION</scope>
    <source>
        <tissue evidence="5">Testes</tissue>
    </source>
</reference>
<proteinExistence type="predicted"/>
<keyword evidence="1" id="KW-0677">Repeat</keyword>
<dbReference type="SMART" id="SM00248">
    <property type="entry name" value="ANK"/>
    <property type="match status" value="3"/>
</dbReference>
<dbReference type="PROSITE" id="PS50088">
    <property type="entry name" value="ANK_REPEAT"/>
    <property type="match status" value="3"/>
</dbReference>
<name>A0ABM0MDA3_SACKO</name>
<evidence type="ECO:0000256" key="1">
    <source>
        <dbReference type="ARBA" id="ARBA00022737"/>
    </source>
</evidence>
<dbReference type="RefSeq" id="XP_006817994.1">
    <property type="nucleotide sequence ID" value="XM_006817931.1"/>
</dbReference>
<accession>A0ABM0MDA3</accession>
<organism evidence="4 5">
    <name type="scientific">Saccoglossus kowalevskii</name>
    <name type="common">Acorn worm</name>
    <dbReference type="NCBI Taxonomy" id="10224"/>
    <lineage>
        <taxon>Eukaryota</taxon>
        <taxon>Metazoa</taxon>
        <taxon>Hemichordata</taxon>
        <taxon>Enteropneusta</taxon>
        <taxon>Harrimaniidae</taxon>
        <taxon>Saccoglossus</taxon>
    </lineage>
</organism>
<gene>
    <name evidence="5" type="primary">LOC102800546</name>
</gene>
<feature type="repeat" description="ANK" evidence="3">
    <location>
        <begin position="31"/>
        <end position="63"/>
    </location>
</feature>
<dbReference type="SUPFAM" id="SSF48403">
    <property type="entry name" value="Ankyrin repeat"/>
    <property type="match status" value="1"/>
</dbReference>
<feature type="repeat" description="ANK" evidence="3">
    <location>
        <begin position="1"/>
        <end position="30"/>
    </location>
</feature>
<evidence type="ECO:0000256" key="2">
    <source>
        <dbReference type="ARBA" id="ARBA00023043"/>
    </source>
</evidence>
<evidence type="ECO:0000313" key="4">
    <source>
        <dbReference type="Proteomes" id="UP000694865"/>
    </source>
</evidence>
<sequence>MDLATAAANGDLESIKSLIHSGVNLNQRSREGFAPLCTAAFWGYSDIVQYLLKNGASVNCCNSGTGWTALHCAAFQGHGKVIMKIMDHNPDLTLRDDKGRTASDFASAIDAIWPFFAAAGCKRTPKTDLIRLDVIKKVHEDAAIPKSDYSFYSRPGSAYVMQPQPMRGSVTRTTGDEKRDYAAATGDVLALRGEGIPASNRHSTPSFNIWRN</sequence>
<dbReference type="InterPro" id="IPR002110">
    <property type="entry name" value="Ankyrin_rpt"/>
</dbReference>
<feature type="repeat" description="ANK" evidence="3">
    <location>
        <begin position="65"/>
        <end position="97"/>
    </location>
</feature>
<dbReference type="GeneID" id="102800546"/>
<dbReference type="PROSITE" id="PS50297">
    <property type="entry name" value="ANK_REP_REGION"/>
    <property type="match status" value="2"/>
</dbReference>
<dbReference type="Gene3D" id="1.25.40.20">
    <property type="entry name" value="Ankyrin repeat-containing domain"/>
    <property type="match status" value="1"/>
</dbReference>
<dbReference type="PANTHER" id="PTHR24171">
    <property type="entry name" value="ANKYRIN REPEAT DOMAIN-CONTAINING PROTEIN 39-RELATED"/>
    <property type="match status" value="1"/>
</dbReference>
<protein>
    <submittedName>
        <fullName evidence="5">Protein phosphatase 1 regulatory subunit 16A-like</fullName>
    </submittedName>
</protein>
<keyword evidence="4" id="KW-1185">Reference proteome</keyword>
<dbReference type="InterPro" id="IPR036770">
    <property type="entry name" value="Ankyrin_rpt-contain_sf"/>
</dbReference>
<evidence type="ECO:0000256" key="3">
    <source>
        <dbReference type="PROSITE-ProRule" id="PRU00023"/>
    </source>
</evidence>
<dbReference type="Proteomes" id="UP000694865">
    <property type="component" value="Unplaced"/>
</dbReference>
<dbReference type="Pfam" id="PF12796">
    <property type="entry name" value="Ank_2"/>
    <property type="match status" value="1"/>
</dbReference>
<keyword evidence="2 3" id="KW-0040">ANK repeat</keyword>